<gene>
    <name evidence="1" type="ORF">PCON_02509</name>
</gene>
<organism evidence="1 2">
    <name type="scientific">Pyronema omphalodes (strain CBS 100304)</name>
    <name type="common">Pyronema confluens</name>
    <dbReference type="NCBI Taxonomy" id="1076935"/>
    <lineage>
        <taxon>Eukaryota</taxon>
        <taxon>Fungi</taxon>
        <taxon>Dikarya</taxon>
        <taxon>Ascomycota</taxon>
        <taxon>Pezizomycotina</taxon>
        <taxon>Pezizomycetes</taxon>
        <taxon>Pezizales</taxon>
        <taxon>Pyronemataceae</taxon>
        <taxon>Pyronema</taxon>
    </lineage>
</organism>
<dbReference type="EMBL" id="HF936296">
    <property type="protein sequence ID" value="CCX34031.1"/>
    <property type="molecule type" value="Genomic_DNA"/>
</dbReference>
<accession>U4LPD8</accession>
<dbReference type="Proteomes" id="UP000018144">
    <property type="component" value="Unassembled WGS sequence"/>
</dbReference>
<evidence type="ECO:0000313" key="1">
    <source>
        <dbReference type="EMBL" id="CCX34031.1"/>
    </source>
</evidence>
<proteinExistence type="predicted"/>
<evidence type="ECO:0000313" key="2">
    <source>
        <dbReference type="Proteomes" id="UP000018144"/>
    </source>
</evidence>
<sequence length="101" mass="11674">MTWPVQIVRLGYGLPSLHVYRFVQCFRVSPLLILVAIPRADEHEMRPTRDYCPRLWDVTLKTGILISTVHNITRPLFTAIISNIPDRSLVTKLHEEPEITP</sequence>
<dbReference type="AlphaFoldDB" id="U4LPD8"/>
<protein>
    <submittedName>
        <fullName evidence="1">Uncharacterized protein</fullName>
    </submittedName>
</protein>
<reference evidence="1 2" key="1">
    <citation type="journal article" date="2013" name="PLoS Genet.">
        <title>The genome and development-dependent transcriptomes of Pyronema confluens: a window into fungal evolution.</title>
        <authorList>
            <person name="Traeger S."/>
            <person name="Altegoer F."/>
            <person name="Freitag M."/>
            <person name="Gabaldon T."/>
            <person name="Kempken F."/>
            <person name="Kumar A."/>
            <person name="Marcet-Houben M."/>
            <person name="Poggeler S."/>
            <person name="Stajich J.E."/>
            <person name="Nowrousian M."/>
        </authorList>
    </citation>
    <scope>NUCLEOTIDE SEQUENCE [LARGE SCALE GENOMIC DNA]</scope>
    <source>
        <strain evidence="2">CBS 100304</strain>
        <tissue evidence="1">Vegetative mycelium</tissue>
    </source>
</reference>
<keyword evidence="2" id="KW-1185">Reference proteome</keyword>
<name>U4LPD8_PYROM</name>